<dbReference type="Proteomes" id="UP000838749">
    <property type="component" value="Unassembled WGS sequence"/>
</dbReference>
<keyword evidence="2" id="KW-1185">Reference proteome</keyword>
<dbReference type="EMBL" id="CAKMAB010000001">
    <property type="protein sequence ID" value="CAH1054000.1"/>
    <property type="molecule type" value="Genomic_DNA"/>
</dbReference>
<name>A0ABM9B766_9BACL</name>
<protein>
    <submittedName>
        <fullName evidence="1">Uncharacterized protein</fullName>
    </submittedName>
</protein>
<sequence length="120" mass="14008">MSRERESYLVEVVLIQHQDGQTIPEEQWSLEDVCSYLGVPAGMIKTIKANERESHEMYREFIKTNFPFRISVNKLPVELAERCAECELLQDTTLPFRCELFDSAIIEDMAEKHCKDSDTY</sequence>
<proteinExistence type="predicted"/>
<reference evidence="1" key="1">
    <citation type="submission" date="2021-12" db="EMBL/GenBank/DDBJ databases">
        <authorList>
            <person name="Criscuolo A."/>
        </authorList>
    </citation>
    <scope>NUCLEOTIDE SEQUENCE</scope>
    <source>
        <strain evidence="1">CIP111894</strain>
    </source>
</reference>
<gene>
    <name evidence="1" type="ORF">PAECIP111894_00145</name>
</gene>
<accession>A0ABM9B766</accession>
<organism evidence="1 2">
    <name type="scientific">Paenibacillus pseudetheri</name>
    <dbReference type="NCBI Taxonomy" id="2897682"/>
    <lineage>
        <taxon>Bacteria</taxon>
        <taxon>Bacillati</taxon>
        <taxon>Bacillota</taxon>
        <taxon>Bacilli</taxon>
        <taxon>Bacillales</taxon>
        <taxon>Paenibacillaceae</taxon>
        <taxon>Paenibacillus</taxon>
    </lineage>
</organism>
<evidence type="ECO:0000313" key="1">
    <source>
        <dbReference type="EMBL" id="CAH1054000.1"/>
    </source>
</evidence>
<evidence type="ECO:0000313" key="2">
    <source>
        <dbReference type="Proteomes" id="UP000838749"/>
    </source>
</evidence>
<comment type="caution">
    <text evidence="1">The sequence shown here is derived from an EMBL/GenBank/DDBJ whole genome shotgun (WGS) entry which is preliminary data.</text>
</comment>
<dbReference type="RefSeq" id="WP_234529979.1">
    <property type="nucleotide sequence ID" value="NZ_CAKMAB010000001.1"/>
</dbReference>